<keyword evidence="13" id="KW-1185">Reference proteome</keyword>
<dbReference type="InterPro" id="IPR004090">
    <property type="entry name" value="Chemotax_Me-accpt_rcpt"/>
</dbReference>
<evidence type="ECO:0008006" key="14">
    <source>
        <dbReference type="Google" id="ProtNLM"/>
    </source>
</evidence>
<dbReference type="GO" id="GO:0016020">
    <property type="term" value="C:membrane"/>
    <property type="evidence" value="ECO:0007669"/>
    <property type="project" value="UniProtKB-SubCell"/>
</dbReference>
<feature type="coiled-coil region" evidence="8">
    <location>
        <begin position="128"/>
        <end position="155"/>
    </location>
</feature>
<dbReference type="FunFam" id="1.10.287.950:FF:000001">
    <property type="entry name" value="Methyl-accepting chemotaxis sensory transducer"/>
    <property type="match status" value="1"/>
</dbReference>
<feature type="transmembrane region" description="Helical" evidence="9">
    <location>
        <begin position="12"/>
        <end position="39"/>
    </location>
</feature>
<feature type="coiled-coil region" evidence="8">
    <location>
        <begin position="40"/>
        <end position="67"/>
    </location>
</feature>
<feature type="domain" description="HAMP" evidence="11">
    <location>
        <begin position="350"/>
        <end position="401"/>
    </location>
</feature>
<dbReference type="SUPFAM" id="SSF58104">
    <property type="entry name" value="Methyl-accepting chemotaxis protein (MCP) signaling domain"/>
    <property type="match status" value="1"/>
</dbReference>
<reference evidence="12 13" key="1">
    <citation type="submission" date="2013-09" db="EMBL/GenBank/DDBJ databases">
        <title>Genome sequencing of Arenimonas composti.</title>
        <authorList>
            <person name="Chen F."/>
            <person name="Wang G."/>
        </authorList>
    </citation>
    <scope>NUCLEOTIDE SEQUENCE [LARGE SCALE GENOMIC DNA]</scope>
    <source>
        <strain evidence="12 13">TR7-09</strain>
    </source>
</reference>
<keyword evidence="4 9" id="KW-0472">Membrane</keyword>
<dbReference type="CDD" id="cd11386">
    <property type="entry name" value="MCP_signal"/>
    <property type="match status" value="1"/>
</dbReference>
<comment type="caution">
    <text evidence="12">The sequence shown here is derived from an EMBL/GenBank/DDBJ whole genome shotgun (WGS) entry which is preliminary data.</text>
</comment>
<dbReference type="GO" id="GO:0007165">
    <property type="term" value="P:signal transduction"/>
    <property type="evidence" value="ECO:0007669"/>
    <property type="project" value="UniProtKB-KW"/>
</dbReference>
<proteinExistence type="inferred from homology"/>
<dbReference type="EMBL" id="AWXU01000047">
    <property type="protein sequence ID" value="KFN48921.1"/>
    <property type="molecule type" value="Genomic_DNA"/>
</dbReference>
<evidence type="ECO:0000256" key="4">
    <source>
        <dbReference type="ARBA" id="ARBA00023136"/>
    </source>
</evidence>
<dbReference type="Proteomes" id="UP000029391">
    <property type="component" value="Unassembled WGS sequence"/>
</dbReference>
<dbReference type="RefSeq" id="WP_026816661.1">
    <property type="nucleotide sequence ID" value="NZ_AUFF01000002.1"/>
</dbReference>
<dbReference type="Pfam" id="PF13675">
    <property type="entry name" value="PilJ"/>
    <property type="match status" value="1"/>
</dbReference>
<dbReference type="PANTHER" id="PTHR32089">
    <property type="entry name" value="METHYL-ACCEPTING CHEMOTAXIS PROTEIN MCPB"/>
    <property type="match status" value="1"/>
</dbReference>
<dbReference type="PRINTS" id="PR00260">
    <property type="entry name" value="CHEMTRNSDUCR"/>
</dbReference>
<evidence type="ECO:0000313" key="12">
    <source>
        <dbReference type="EMBL" id="KFN48921.1"/>
    </source>
</evidence>
<evidence type="ECO:0000259" key="10">
    <source>
        <dbReference type="PROSITE" id="PS50111"/>
    </source>
</evidence>
<dbReference type="InterPro" id="IPR003660">
    <property type="entry name" value="HAMP_dom"/>
</dbReference>
<protein>
    <recommendedName>
        <fullName evidence="14">Chemotaxis protein</fullName>
    </recommendedName>
</protein>
<evidence type="ECO:0000256" key="5">
    <source>
        <dbReference type="ARBA" id="ARBA00023224"/>
    </source>
</evidence>
<sequence length="680" mass="72103">MSTKRSFTDKLPTFGIGVWATVLIVSLALFGANFLYAAYLADRENNARALAAEMQVLSQRLAKFTQQAVDGEAEAFTAFKDTKLRIDQIVAALQTGSTTEDVDAYAGSVNAPAVAAALQKVVDTWQPMATAADRIAAAEEQVLNLADTANQFTARVPRLAFQLDEVVRALSDSNAPASQISLANRQIVLADRMSRRVTEIVAGGENTVSAADALSRDATVFANVLADFRQGDSESNVARITSPAGVAALTAVEQLYAEAQGDLDVVLGASADLAEVQQAQNEISMQSDVLLQGAEDLFDSFDNINTERGFPNVYWAFVGGAGALLALLGLLLTIFRDQRRRLSSTQELNQRNQEAILRLLDEMGSLAEGDLTVKATVTEDITGAIADSINFAVEALRSLVSTINETAVQVAAAAQETQATAMHLAEAAEHQAQQITSASAQINEIASSIDEVSKNSAESADVAMRSVQIAAKGAEVVRQTIQGMDNIRDQIQETSKRIKRLGESSQEIGSIVELINDISEQTNILALNAAIQAASAGEAGRGFAVVADEVQRLAERASNATKRIEALVQTIQSDTNEAVSSMEQTTAEVVAGARLAEDAGLALGEIEKVSNDLADLIQNISQAARQQSTAATNITATMSVIQEITTQTSQGANQTAESIGNLAQLAADLRRSVADFKLPD</sequence>
<evidence type="ECO:0000256" key="1">
    <source>
        <dbReference type="ARBA" id="ARBA00004141"/>
    </source>
</evidence>
<evidence type="ECO:0000256" key="9">
    <source>
        <dbReference type="SAM" id="Phobius"/>
    </source>
</evidence>
<keyword evidence="5 7" id="KW-0807">Transducer</keyword>
<dbReference type="PANTHER" id="PTHR32089:SF119">
    <property type="entry name" value="METHYL-ACCEPTING CHEMOTAXIS PROTEIN CTPL"/>
    <property type="match status" value="1"/>
</dbReference>
<name>A0A091BB24_9GAMM</name>
<keyword evidence="2 9" id="KW-0812">Transmembrane</keyword>
<evidence type="ECO:0000313" key="13">
    <source>
        <dbReference type="Proteomes" id="UP000029391"/>
    </source>
</evidence>
<dbReference type="Pfam" id="PF00015">
    <property type="entry name" value="MCPsignal"/>
    <property type="match status" value="1"/>
</dbReference>
<evidence type="ECO:0000256" key="3">
    <source>
        <dbReference type="ARBA" id="ARBA00022989"/>
    </source>
</evidence>
<evidence type="ECO:0000259" key="11">
    <source>
        <dbReference type="PROSITE" id="PS50885"/>
    </source>
</evidence>
<dbReference type="Gene3D" id="1.10.287.950">
    <property type="entry name" value="Methyl-accepting chemotaxis protein"/>
    <property type="match status" value="1"/>
</dbReference>
<accession>A0A091BB24</accession>
<evidence type="ECO:0000256" key="2">
    <source>
        <dbReference type="ARBA" id="ARBA00022692"/>
    </source>
</evidence>
<dbReference type="OrthoDB" id="9177152at2"/>
<evidence type="ECO:0000256" key="7">
    <source>
        <dbReference type="PROSITE-ProRule" id="PRU00284"/>
    </source>
</evidence>
<organism evidence="12 13">
    <name type="scientific">Arenimonas composti TR7-09 = DSM 18010</name>
    <dbReference type="NCBI Taxonomy" id="1121013"/>
    <lineage>
        <taxon>Bacteria</taxon>
        <taxon>Pseudomonadati</taxon>
        <taxon>Pseudomonadota</taxon>
        <taxon>Gammaproteobacteria</taxon>
        <taxon>Lysobacterales</taxon>
        <taxon>Lysobacteraceae</taxon>
        <taxon>Arenimonas</taxon>
    </lineage>
</organism>
<dbReference type="STRING" id="1121013.GCA_000426365_01328"/>
<gene>
    <name evidence="12" type="ORF">P873_13290</name>
</gene>
<feature type="domain" description="Methyl-accepting transducer" evidence="10">
    <location>
        <begin position="406"/>
        <end position="642"/>
    </location>
</feature>
<keyword evidence="8" id="KW-0175">Coiled coil</keyword>
<dbReference type="PROSITE" id="PS50885">
    <property type="entry name" value="HAMP"/>
    <property type="match status" value="1"/>
</dbReference>
<comment type="subcellular location">
    <subcellularLocation>
        <location evidence="1">Membrane</location>
        <topology evidence="1">Multi-pass membrane protein</topology>
    </subcellularLocation>
</comment>
<comment type="similarity">
    <text evidence="6">Belongs to the methyl-accepting chemotaxis (MCP) protein family.</text>
</comment>
<keyword evidence="3 9" id="KW-1133">Transmembrane helix</keyword>
<dbReference type="SMART" id="SM00283">
    <property type="entry name" value="MA"/>
    <property type="match status" value="1"/>
</dbReference>
<evidence type="ECO:0000256" key="8">
    <source>
        <dbReference type="SAM" id="Coils"/>
    </source>
</evidence>
<dbReference type="InterPro" id="IPR029095">
    <property type="entry name" value="NarX-like_N"/>
</dbReference>
<dbReference type="PROSITE" id="PS50111">
    <property type="entry name" value="CHEMOTAXIS_TRANSDUC_2"/>
    <property type="match status" value="1"/>
</dbReference>
<evidence type="ECO:0000256" key="6">
    <source>
        <dbReference type="ARBA" id="ARBA00029447"/>
    </source>
</evidence>
<dbReference type="GO" id="GO:0006935">
    <property type="term" value="P:chemotaxis"/>
    <property type="evidence" value="ECO:0007669"/>
    <property type="project" value="InterPro"/>
</dbReference>
<dbReference type="AlphaFoldDB" id="A0A091BB24"/>
<dbReference type="GO" id="GO:0004888">
    <property type="term" value="F:transmembrane signaling receptor activity"/>
    <property type="evidence" value="ECO:0007669"/>
    <property type="project" value="InterPro"/>
</dbReference>
<dbReference type="InterPro" id="IPR004089">
    <property type="entry name" value="MCPsignal_dom"/>
</dbReference>
<dbReference type="eggNOG" id="COG0840">
    <property type="taxonomic scope" value="Bacteria"/>
</dbReference>
<feature type="transmembrane region" description="Helical" evidence="9">
    <location>
        <begin position="313"/>
        <end position="335"/>
    </location>
</feature>